<dbReference type="RefSeq" id="WP_076426045.1">
    <property type="nucleotide sequence ID" value="NZ_FTMP01000003.1"/>
</dbReference>
<name>A0A1N6RKS9_AQUAC</name>
<evidence type="ECO:0000256" key="1">
    <source>
        <dbReference type="SAM" id="Phobius"/>
    </source>
</evidence>
<proteinExistence type="predicted"/>
<gene>
    <name evidence="2" type="ORF">SAMN05878282_10350</name>
</gene>
<evidence type="ECO:0000313" key="2">
    <source>
        <dbReference type="EMBL" id="SIQ29480.1"/>
    </source>
</evidence>
<keyword evidence="1" id="KW-1133">Transmembrane helix</keyword>
<keyword evidence="1" id="KW-0472">Membrane</keyword>
<sequence>MPTRSLLTHTELTRLRLGLGVQAVFTLMLLAGLLALGQNAASIHTWDEGLFLALVMLACGLATAFFAHLLRRILGDLRRGEKIILQGVVERVERRSTSYGPAWQIWVDDTPFSDPLFATRFQLQPGLPVQVSYLPDSGRCLSIELR</sequence>
<reference evidence="2 3" key="1">
    <citation type="submission" date="2017-01" db="EMBL/GenBank/DDBJ databases">
        <authorList>
            <person name="Mah S.A."/>
            <person name="Swanson W.J."/>
            <person name="Moy G.W."/>
            <person name="Vacquier V.D."/>
        </authorList>
    </citation>
    <scope>NUCLEOTIDE SEQUENCE [LARGE SCALE GENOMIC DNA]</scope>
    <source>
        <strain evidence="2 3">RU36E</strain>
    </source>
</reference>
<keyword evidence="1" id="KW-0812">Transmembrane</keyword>
<dbReference type="AlphaFoldDB" id="A0A1N6RKS9"/>
<dbReference type="EMBL" id="FTMP01000003">
    <property type="protein sequence ID" value="SIQ29480.1"/>
    <property type="molecule type" value="Genomic_DNA"/>
</dbReference>
<evidence type="ECO:0000313" key="3">
    <source>
        <dbReference type="Proteomes" id="UP000185841"/>
    </source>
</evidence>
<feature type="transmembrane region" description="Helical" evidence="1">
    <location>
        <begin position="15"/>
        <end position="37"/>
    </location>
</feature>
<dbReference type="Proteomes" id="UP000185841">
    <property type="component" value="Unassembled WGS sequence"/>
</dbReference>
<accession>A0A1N6RKS9</accession>
<feature type="transmembrane region" description="Helical" evidence="1">
    <location>
        <begin position="49"/>
        <end position="70"/>
    </location>
</feature>
<organism evidence="2 3">
    <name type="scientific">Aquipseudomonas alcaligenes</name>
    <name type="common">Pseudomonas alcaligenes</name>
    <dbReference type="NCBI Taxonomy" id="43263"/>
    <lineage>
        <taxon>Bacteria</taxon>
        <taxon>Pseudomonadati</taxon>
        <taxon>Pseudomonadota</taxon>
        <taxon>Gammaproteobacteria</taxon>
        <taxon>Pseudomonadales</taxon>
        <taxon>Pseudomonadaceae</taxon>
        <taxon>Aquipseudomonas</taxon>
    </lineage>
</organism>
<protein>
    <submittedName>
        <fullName evidence="2">Uncharacterized protein</fullName>
    </submittedName>
</protein>